<name>A0ABY2G768_9FLAO</name>
<evidence type="ECO:0000313" key="2">
    <source>
        <dbReference type="Proteomes" id="UP000294930"/>
    </source>
</evidence>
<reference evidence="1 2" key="1">
    <citation type="submission" date="2019-03" db="EMBL/GenBank/DDBJ databases">
        <title>Genomic Encyclopedia of Type Strains, Phase III (KMG-III): the genomes of soil and plant-associated and newly described type strains.</title>
        <authorList>
            <person name="Whitman W."/>
        </authorList>
    </citation>
    <scope>NUCLEOTIDE SEQUENCE [LARGE SCALE GENOMIC DNA]</scope>
    <source>
        <strain evidence="1 2">CGMCC 1.10957</strain>
    </source>
</reference>
<evidence type="ECO:0000313" key="1">
    <source>
        <dbReference type="EMBL" id="TDY13641.1"/>
    </source>
</evidence>
<proteinExistence type="predicted"/>
<gene>
    <name evidence="1" type="ORF">A8975_0234</name>
</gene>
<protein>
    <submittedName>
        <fullName evidence="1">Uncharacterized protein</fullName>
    </submittedName>
</protein>
<keyword evidence="2" id="KW-1185">Reference proteome</keyword>
<sequence>MKFFKKTIVNNALGVSVAIHINSNCKADGG</sequence>
<organism evidence="1 2">
    <name type="scientific">Meridianimaribacter flavus</name>
    <dbReference type="NCBI Taxonomy" id="571115"/>
    <lineage>
        <taxon>Bacteria</taxon>
        <taxon>Pseudomonadati</taxon>
        <taxon>Bacteroidota</taxon>
        <taxon>Flavobacteriia</taxon>
        <taxon>Flavobacteriales</taxon>
        <taxon>Flavobacteriaceae</taxon>
        <taxon>Meridianimaribacter</taxon>
    </lineage>
</organism>
<accession>A0ABY2G768</accession>
<dbReference type="EMBL" id="SOQZ01000001">
    <property type="protein sequence ID" value="TDY13641.1"/>
    <property type="molecule type" value="Genomic_DNA"/>
</dbReference>
<dbReference type="Proteomes" id="UP000294930">
    <property type="component" value="Unassembled WGS sequence"/>
</dbReference>
<comment type="caution">
    <text evidence="1">The sequence shown here is derived from an EMBL/GenBank/DDBJ whole genome shotgun (WGS) entry which is preliminary data.</text>
</comment>